<evidence type="ECO:0000313" key="3">
    <source>
        <dbReference type="EMBL" id="OAL34308.1"/>
    </source>
</evidence>
<dbReference type="RefSeq" id="XP_022499320.1">
    <property type="nucleotide sequence ID" value="XM_022644652.1"/>
</dbReference>
<dbReference type="AlphaFoldDB" id="A0A178CWT6"/>
<comment type="caution">
    <text evidence="3">The sequence shown here is derived from an EMBL/GenBank/DDBJ whole genome shotgun (WGS) entry which is preliminary data.</text>
</comment>
<keyword evidence="4" id="KW-1185">Reference proteome</keyword>
<feature type="region of interest" description="Disordered" evidence="1">
    <location>
        <begin position="337"/>
        <end position="388"/>
    </location>
</feature>
<gene>
    <name evidence="3" type="ORF">AYO20_06361</name>
</gene>
<evidence type="ECO:0000256" key="1">
    <source>
        <dbReference type="SAM" id="MobiDB-lite"/>
    </source>
</evidence>
<dbReference type="Proteomes" id="UP000185904">
    <property type="component" value="Unassembled WGS sequence"/>
</dbReference>
<dbReference type="Pfam" id="PF25545">
    <property type="entry name" value="DUF7924"/>
    <property type="match status" value="1"/>
</dbReference>
<proteinExistence type="predicted"/>
<reference evidence="3 4" key="1">
    <citation type="submission" date="2016-03" db="EMBL/GenBank/DDBJ databases">
        <title>The draft genome sequence of Fonsecaea nubica causative agent of cutaneous subcutaneous infection in human host.</title>
        <authorList>
            <person name="Costa F."/>
            <person name="Sybren D.H."/>
            <person name="Raittz R.T."/>
            <person name="Weiss V.A."/>
            <person name="Leao A.C."/>
            <person name="Gomes R."/>
            <person name="De Souza E.M."/>
            <person name="Pedrosa F.O."/>
            <person name="Steffens M.B."/>
            <person name="Bombassaro A."/>
            <person name="Tadra-Sfeir M.Z."/>
            <person name="Moreno L.F."/>
            <person name="Najafzadeh M.J."/>
            <person name="Felipe M.S."/>
            <person name="Teixeira M."/>
            <person name="Sun J."/>
            <person name="Xi L."/>
            <person name="Castro M.A."/>
            <person name="Vicente V.A."/>
        </authorList>
    </citation>
    <scope>NUCLEOTIDE SEQUENCE [LARGE SCALE GENOMIC DNA]</scope>
    <source>
        <strain evidence="3 4">CBS 269.64</strain>
    </source>
</reference>
<accession>A0A178CWT6</accession>
<dbReference type="InterPro" id="IPR057684">
    <property type="entry name" value="DUF7924"/>
</dbReference>
<feature type="domain" description="DUF7924" evidence="2">
    <location>
        <begin position="377"/>
        <end position="559"/>
    </location>
</feature>
<name>A0A178CWT6_9EURO</name>
<dbReference type="EMBL" id="LVCJ01000040">
    <property type="protein sequence ID" value="OAL34308.1"/>
    <property type="molecule type" value="Genomic_DNA"/>
</dbReference>
<protein>
    <recommendedName>
        <fullName evidence="2">DUF7924 domain-containing protein</fullName>
    </recommendedName>
</protein>
<evidence type="ECO:0000313" key="4">
    <source>
        <dbReference type="Proteomes" id="UP000185904"/>
    </source>
</evidence>
<dbReference type="OrthoDB" id="4120862at2759"/>
<organism evidence="3 4">
    <name type="scientific">Fonsecaea nubica</name>
    <dbReference type="NCBI Taxonomy" id="856822"/>
    <lineage>
        <taxon>Eukaryota</taxon>
        <taxon>Fungi</taxon>
        <taxon>Dikarya</taxon>
        <taxon>Ascomycota</taxon>
        <taxon>Pezizomycotina</taxon>
        <taxon>Eurotiomycetes</taxon>
        <taxon>Chaetothyriomycetidae</taxon>
        <taxon>Chaetothyriales</taxon>
        <taxon>Herpotrichiellaceae</taxon>
        <taxon>Fonsecaea</taxon>
    </lineage>
</organism>
<dbReference type="GeneID" id="34589776"/>
<evidence type="ECO:0000259" key="2">
    <source>
        <dbReference type="Pfam" id="PF25545"/>
    </source>
</evidence>
<sequence>MPLDWDMKKPNADGGSVLTDIGHFGTVMFEVITGRDCKFDLFQDRQPGHPFSWPSKASLPSTDGIWLGHIIKACWTEGFFATADELAAALDNERISSPNITQSTAQITRSELDQPGSAALEGRPEASPCRGRKRTREPEDHYSRKQQQIDPKSVVGSAAFHSLTKSNLERLNKETGTDTFEDMADRKRSLSGRTSSMGLKEDSTSASSEKSTLSLANYRLIVLDRARIVVRHAGLPEPVQSRVETIISAEVSHEWKNAISSITDTLCADFAPVLKVASREDDCVELIYDAIASMNIHMFGQRFIFRRKADWISTLKPKVRRKYYHFPRLAVPLLPESHGGMKSLDDGPKKQQLAETASNTPDGAGAPLPPCPPVPNQEASGIKTPRPDVTIGFDNSVVSAELRKLGLGEADADDLLKVLQDQEDLYSDPTQARLLTRFPSFVIEGKSYATGKNLYEAQNQAAVSGCMMLVIQHQLHELNKRVSPGTYQGKEPLAFSLCSEGPVMELWVHYTTSTQDMRTYNMHLLKICHASCRETVGPFVAAVAAVLTWAISELLDDIIKQLHSVWKAAQ</sequence>
<feature type="compositionally biased region" description="Basic and acidic residues" evidence="1">
    <location>
        <begin position="167"/>
        <end position="176"/>
    </location>
</feature>
<feature type="region of interest" description="Disordered" evidence="1">
    <location>
        <begin position="113"/>
        <end position="206"/>
    </location>
</feature>